<dbReference type="CDD" id="cd06261">
    <property type="entry name" value="TM_PBP2"/>
    <property type="match status" value="1"/>
</dbReference>
<keyword evidence="4 7" id="KW-0812">Transmembrane</keyword>
<dbReference type="Gene3D" id="1.10.3720.10">
    <property type="entry name" value="MetI-like"/>
    <property type="match status" value="1"/>
</dbReference>
<evidence type="ECO:0000256" key="6">
    <source>
        <dbReference type="ARBA" id="ARBA00023136"/>
    </source>
</evidence>
<dbReference type="PROSITE" id="PS50928">
    <property type="entry name" value="ABC_TM1"/>
    <property type="match status" value="1"/>
</dbReference>
<evidence type="ECO:0000256" key="1">
    <source>
        <dbReference type="ARBA" id="ARBA00004651"/>
    </source>
</evidence>
<feature type="transmembrane region" description="Helical" evidence="7">
    <location>
        <begin position="105"/>
        <end position="126"/>
    </location>
</feature>
<evidence type="ECO:0000259" key="9">
    <source>
        <dbReference type="PROSITE" id="PS50928"/>
    </source>
</evidence>
<evidence type="ECO:0000256" key="3">
    <source>
        <dbReference type="ARBA" id="ARBA00022475"/>
    </source>
</evidence>
<keyword evidence="11" id="KW-1185">Reference proteome</keyword>
<dbReference type="InterPro" id="IPR051393">
    <property type="entry name" value="ABC_transporter_permease"/>
</dbReference>
<comment type="caution">
    <text evidence="10">The sequence shown here is derived from an EMBL/GenBank/DDBJ whole genome shotgun (WGS) entry which is preliminary data.</text>
</comment>
<dbReference type="Proteomes" id="UP000295151">
    <property type="component" value="Unassembled WGS sequence"/>
</dbReference>
<name>A0A4R7TJJ9_9ACTN</name>
<protein>
    <submittedName>
        <fullName evidence="10">Carbohydrate ABC transporter membrane protein 1 (CUT1 family)</fullName>
    </submittedName>
</protein>
<evidence type="ECO:0000256" key="2">
    <source>
        <dbReference type="ARBA" id="ARBA00022448"/>
    </source>
</evidence>
<feature type="transmembrane region" description="Helical" evidence="7">
    <location>
        <begin position="293"/>
        <end position="316"/>
    </location>
</feature>
<evidence type="ECO:0000256" key="7">
    <source>
        <dbReference type="RuleBase" id="RU363032"/>
    </source>
</evidence>
<dbReference type="InterPro" id="IPR035906">
    <property type="entry name" value="MetI-like_sf"/>
</dbReference>
<gene>
    <name evidence="10" type="ORF">EV138_5350</name>
</gene>
<evidence type="ECO:0000256" key="8">
    <source>
        <dbReference type="SAM" id="MobiDB-lite"/>
    </source>
</evidence>
<feature type="domain" description="ABC transmembrane type-1" evidence="9">
    <location>
        <begin position="101"/>
        <end position="316"/>
    </location>
</feature>
<feature type="region of interest" description="Disordered" evidence="8">
    <location>
        <begin position="1"/>
        <end position="33"/>
    </location>
</feature>
<evidence type="ECO:0000313" key="11">
    <source>
        <dbReference type="Proteomes" id="UP000295151"/>
    </source>
</evidence>
<dbReference type="InterPro" id="IPR000515">
    <property type="entry name" value="MetI-like"/>
</dbReference>
<dbReference type="GO" id="GO:0005886">
    <property type="term" value="C:plasma membrane"/>
    <property type="evidence" value="ECO:0007669"/>
    <property type="project" value="UniProtKB-SubCell"/>
</dbReference>
<dbReference type="SUPFAM" id="SSF161098">
    <property type="entry name" value="MetI-like"/>
    <property type="match status" value="1"/>
</dbReference>
<feature type="transmembrane region" description="Helical" evidence="7">
    <location>
        <begin position="188"/>
        <end position="210"/>
    </location>
</feature>
<comment type="similarity">
    <text evidence="7">Belongs to the binding-protein-dependent transport system permease family.</text>
</comment>
<dbReference type="Pfam" id="PF00528">
    <property type="entry name" value="BPD_transp_1"/>
    <property type="match status" value="1"/>
</dbReference>
<evidence type="ECO:0000256" key="4">
    <source>
        <dbReference type="ARBA" id="ARBA00022692"/>
    </source>
</evidence>
<dbReference type="EMBL" id="SOCE01000001">
    <property type="protein sequence ID" value="TDU91737.1"/>
    <property type="molecule type" value="Genomic_DNA"/>
</dbReference>
<feature type="transmembrane region" description="Helical" evidence="7">
    <location>
        <begin position="40"/>
        <end position="61"/>
    </location>
</feature>
<keyword evidence="5 7" id="KW-1133">Transmembrane helix</keyword>
<feature type="transmembrane region" description="Helical" evidence="7">
    <location>
        <begin position="138"/>
        <end position="158"/>
    </location>
</feature>
<evidence type="ECO:0000256" key="5">
    <source>
        <dbReference type="ARBA" id="ARBA00022989"/>
    </source>
</evidence>
<organism evidence="10 11">
    <name type="scientific">Kribbella voronezhensis</name>
    <dbReference type="NCBI Taxonomy" id="2512212"/>
    <lineage>
        <taxon>Bacteria</taxon>
        <taxon>Bacillati</taxon>
        <taxon>Actinomycetota</taxon>
        <taxon>Actinomycetes</taxon>
        <taxon>Propionibacteriales</taxon>
        <taxon>Kribbellaceae</taxon>
        <taxon>Kribbella</taxon>
    </lineage>
</organism>
<reference evidence="10 11" key="1">
    <citation type="submission" date="2019-03" db="EMBL/GenBank/DDBJ databases">
        <title>Genomic Encyclopedia of Type Strains, Phase III (KMG-III): the genomes of soil and plant-associated and newly described type strains.</title>
        <authorList>
            <person name="Whitman W."/>
        </authorList>
    </citation>
    <scope>NUCLEOTIDE SEQUENCE [LARGE SCALE GENOMIC DNA]</scope>
    <source>
        <strain evidence="10 11">VKM Ac-2575</strain>
    </source>
</reference>
<dbReference type="PANTHER" id="PTHR30193:SF37">
    <property type="entry name" value="INNER MEMBRANE ABC TRANSPORTER PERMEASE PROTEIN YCJO"/>
    <property type="match status" value="1"/>
</dbReference>
<keyword evidence="3" id="KW-1003">Cell membrane</keyword>
<evidence type="ECO:0000313" key="10">
    <source>
        <dbReference type="EMBL" id="TDU91737.1"/>
    </source>
</evidence>
<dbReference type="GO" id="GO:0055085">
    <property type="term" value="P:transmembrane transport"/>
    <property type="evidence" value="ECO:0007669"/>
    <property type="project" value="InterPro"/>
</dbReference>
<dbReference type="PANTHER" id="PTHR30193">
    <property type="entry name" value="ABC TRANSPORTER PERMEASE PROTEIN"/>
    <property type="match status" value="1"/>
</dbReference>
<sequence>MTATSIDSLPETAPGKSFRSGGRGRSGWPGRQPRSRLHRISPLILAFVFVPFAIEAVWVFWPALQGFWLALTNWDGLTAPKFVGFGNFHDMVTDPIFRTALKNTAIWLVLFGGLSVIGGFGMALLLQKERRGVGIYRAALFTPVVFSLVVTALIWRVFYQPDGLVDSVLRGVGLGNFVRPWLADPDTALYAVILPALWRQIGYVMVLYLAGLKAVDPALYEAARVDGASAWQRTRYVTIPQLKGVNSVVLSVIVIDSLRSFDIVWSMTKGGPYHSSELLSTYMYSTAFQSTQLGYASAIAVVIFLLALAVILGYLIRAFREET</sequence>
<accession>A0A4R7TJJ9</accession>
<comment type="subcellular location">
    <subcellularLocation>
        <location evidence="1 7">Cell membrane</location>
        <topology evidence="1 7">Multi-pass membrane protein</topology>
    </subcellularLocation>
</comment>
<keyword evidence="2 7" id="KW-0813">Transport</keyword>
<keyword evidence="6 7" id="KW-0472">Membrane</keyword>
<dbReference type="AlphaFoldDB" id="A0A4R7TJJ9"/>
<proteinExistence type="inferred from homology"/>